<comment type="caution">
    <text evidence="2">The sequence shown here is derived from an EMBL/GenBank/DDBJ whole genome shotgun (WGS) entry which is preliminary data.</text>
</comment>
<proteinExistence type="predicted"/>
<reference evidence="2 3" key="1">
    <citation type="submission" date="2019-09" db="EMBL/GenBank/DDBJ databases">
        <authorList>
            <person name="Ou C."/>
        </authorList>
    </citation>
    <scope>NUCLEOTIDE SEQUENCE [LARGE SCALE GENOMIC DNA]</scope>
    <source>
        <strain evidence="2">S2</strain>
        <tissue evidence="2">Leaf</tissue>
    </source>
</reference>
<feature type="region of interest" description="Disordered" evidence="1">
    <location>
        <begin position="1"/>
        <end position="29"/>
    </location>
</feature>
<reference evidence="3" key="2">
    <citation type="submission" date="2019-10" db="EMBL/GenBank/DDBJ databases">
        <title>A de novo genome assembly of a pear dwarfing rootstock.</title>
        <authorList>
            <person name="Wang F."/>
            <person name="Wang J."/>
            <person name="Li S."/>
            <person name="Zhang Y."/>
            <person name="Fang M."/>
            <person name="Ma L."/>
            <person name="Zhao Y."/>
            <person name="Jiang S."/>
        </authorList>
    </citation>
    <scope>NUCLEOTIDE SEQUENCE [LARGE SCALE GENOMIC DNA]</scope>
</reference>
<dbReference type="AlphaFoldDB" id="A0A5N5GW41"/>
<dbReference type="EMBL" id="SMOL01000401">
    <property type="protein sequence ID" value="KAB2617912.1"/>
    <property type="molecule type" value="Genomic_DNA"/>
</dbReference>
<organism evidence="2 3">
    <name type="scientific">Pyrus ussuriensis x Pyrus communis</name>
    <dbReference type="NCBI Taxonomy" id="2448454"/>
    <lineage>
        <taxon>Eukaryota</taxon>
        <taxon>Viridiplantae</taxon>
        <taxon>Streptophyta</taxon>
        <taxon>Embryophyta</taxon>
        <taxon>Tracheophyta</taxon>
        <taxon>Spermatophyta</taxon>
        <taxon>Magnoliopsida</taxon>
        <taxon>eudicotyledons</taxon>
        <taxon>Gunneridae</taxon>
        <taxon>Pentapetalae</taxon>
        <taxon>rosids</taxon>
        <taxon>fabids</taxon>
        <taxon>Rosales</taxon>
        <taxon>Rosaceae</taxon>
        <taxon>Amygdaloideae</taxon>
        <taxon>Maleae</taxon>
        <taxon>Pyrus</taxon>
    </lineage>
</organism>
<accession>A0A5N5GW41</accession>
<reference evidence="2 3" key="3">
    <citation type="submission" date="2019-11" db="EMBL/GenBank/DDBJ databases">
        <title>A de novo genome assembly of a pear dwarfing rootstock.</title>
        <authorList>
            <person name="Wang F."/>
            <person name="Wang J."/>
            <person name="Li S."/>
            <person name="Zhang Y."/>
            <person name="Fang M."/>
            <person name="Ma L."/>
            <person name="Zhao Y."/>
            <person name="Jiang S."/>
        </authorList>
    </citation>
    <scope>NUCLEOTIDE SEQUENCE [LARGE SCALE GENOMIC DNA]</scope>
    <source>
        <strain evidence="2">S2</strain>
        <tissue evidence="2">Leaf</tissue>
    </source>
</reference>
<keyword evidence="3" id="KW-1185">Reference proteome</keyword>
<sequence>MARRQEAQDTSPTKWQPKETVSNEDNRQPSAIMTELLQGKKKYSANDLYGLPKACQEAVDLALICPNTEQIIQNTTDPGIKARFQHIREARVLVFKVNPYTRIDAVDLPFSFEEFQYLRYHFEVFSVVAPFDLMIDEKERMAQLDTYLDTRDVRIVYQEWTRKALQDQVPTLSEPKVET</sequence>
<dbReference type="Proteomes" id="UP000327157">
    <property type="component" value="Chromosome 15"/>
</dbReference>
<name>A0A5N5GW41_9ROSA</name>
<evidence type="ECO:0000313" key="3">
    <source>
        <dbReference type="Proteomes" id="UP000327157"/>
    </source>
</evidence>
<gene>
    <name evidence="2" type="ORF">D8674_013781</name>
</gene>
<evidence type="ECO:0000313" key="2">
    <source>
        <dbReference type="EMBL" id="KAB2617912.1"/>
    </source>
</evidence>
<evidence type="ECO:0000256" key="1">
    <source>
        <dbReference type="SAM" id="MobiDB-lite"/>
    </source>
</evidence>
<protein>
    <submittedName>
        <fullName evidence="2">Beta-glucosidase 24-like</fullName>
    </submittedName>
</protein>